<dbReference type="AlphaFoldDB" id="X1CXR0"/>
<dbReference type="SUPFAM" id="SSF52540">
    <property type="entry name" value="P-loop containing nucleoside triphosphate hydrolases"/>
    <property type="match status" value="1"/>
</dbReference>
<organism evidence="2">
    <name type="scientific">marine sediment metagenome</name>
    <dbReference type="NCBI Taxonomy" id="412755"/>
    <lineage>
        <taxon>unclassified sequences</taxon>
        <taxon>metagenomes</taxon>
        <taxon>ecological metagenomes</taxon>
    </lineage>
</organism>
<feature type="transmembrane region" description="Helical" evidence="1">
    <location>
        <begin position="135"/>
        <end position="156"/>
    </location>
</feature>
<sequence>MPKDIIFQKLLNLLDDVVGNSVCFIVLDEIDILIKKKGGNEILYDLTRLNEKYQLKKCRVCLIGISNILKFKSFLDPRVLSSFGGEELVFPAYLTNAGMVLIGGGKPVDGGKNFIDGRRIFGPGKTWKGLIRGPLLIGIPISAAISLLFIFLWGVIEPIPSEGIINGVYKYYNSMIYFRYYFIGGRPDDNLIFGYLTIIIRIFLCA</sequence>
<dbReference type="Pfam" id="PF01864">
    <property type="entry name" value="CarS-like"/>
    <property type="match status" value="1"/>
</dbReference>
<gene>
    <name evidence="2" type="ORF">S01H4_49608</name>
</gene>
<dbReference type="PANTHER" id="PTHR39650:SF1">
    <property type="entry name" value="CDP-ARCHAEOL SYNTHASE"/>
    <property type="match status" value="1"/>
</dbReference>
<comment type="caution">
    <text evidence="2">The sequence shown here is derived from an EMBL/GenBank/DDBJ whole genome shotgun (WGS) entry which is preliminary data.</text>
</comment>
<dbReference type="InterPro" id="IPR027417">
    <property type="entry name" value="P-loop_NTPase"/>
</dbReference>
<name>X1CXR0_9ZZZZ</name>
<keyword evidence="1" id="KW-1133">Transmembrane helix</keyword>
<accession>X1CXR0</accession>
<reference evidence="2" key="1">
    <citation type="journal article" date="2014" name="Front. Microbiol.">
        <title>High frequency of phylogenetically diverse reductive dehalogenase-homologous genes in deep subseafloor sedimentary metagenomes.</title>
        <authorList>
            <person name="Kawai M."/>
            <person name="Futagami T."/>
            <person name="Toyoda A."/>
            <person name="Takaki Y."/>
            <person name="Nishi S."/>
            <person name="Hori S."/>
            <person name="Arai W."/>
            <person name="Tsubouchi T."/>
            <person name="Morono Y."/>
            <person name="Uchiyama I."/>
            <person name="Ito T."/>
            <person name="Fujiyama A."/>
            <person name="Inagaki F."/>
            <person name="Takami H."/>
        </authorList>
    </citation>
    <scope>NUCLEOTIDE SEQUENCE</scope>
    <source>
        <strain evidence="2">Expedition CK06-06</strain>
    </source>
</reference>
<dbReference type="InterPro" id="IPR032690">
    <property type="entry name" value="CarS"/>
</dbReference>
<proteinExistence type="predicted"/>
<feature type="non-terminal residue" evidence="2">
    <location>
        <position position="206"/>
    </location>
</feature>
<dbReference type="Gene3D" id="3.40.50.300">
    <property type="entry name" value="P-loop containing nucleotide triphosphate hydrolases"/>
    <property type="match status" value="1"/>
</dbReference>
<dbReference type="PANTHER" id="PTHR39650">
    <property type="entry name" value="CDP-ARCHAEOL SYNTHASE"/>
    <property type="match status" value="1"/>
</dbReference>
<keyword evidence="1" id="KW-0472">Membrane</keyword>
<evidence type="ECO:0000313" key="2">
    <source>
        <dbReference type="EMBL" id="GAH00840.1"/>
    </source>
</evidence>
<dbReference type="EMBL" id="BART01028079">
    <property type="protein sequence ID" value="GAH00840.1"/>
    <property type="molecule type" value="Genomic_DNA"/>
</dbReference>
<protein>
    <submittedName>
        <fullName evidence="2">Uncharacterized protein</fullName>
    </submittedName>
</protein>
<keyword evidence="1" id="KW-0812">Transmembrane</keyword>
<evidence type="ECO:0000256" key="1">
    <source>
        <dbReference type="SAM" id="Phobius"/>
    </source>
</evidence>